<evidence type="ECO:0000313" key="7">
    <source>
        <dbReference type="Proteomes" id="UP000663570"/>
    </source>
</evidence>
<dbReference type="Pfam" id="PF13374">
    <property type="entry name" value="TPR_10"/>
    <property type="match status" value="2"/>
</dbReference>
<keyword evidence="7" id="KW-1185">Reference proteome</keyword>
<dbReference type="RefSeq" id="WP_206253252.1">
    <property type="nucleotide sequence ID" value="NZ_CP071060.1"/>
</dbReference>
<dbReference type="CDD" id="cd01949">
    <property type="entry name" value="GGDEF"/>
    <property type="match status" value="1"/>
</dbReference>
<dbReference type="PANTHER" id="PTHR45138">
    <property type="entry name" value="REGULATORY COMPONENTS OF SENSORY TRANSDUCTION SYSTEM"/>
    <property type="match status" value="1"/>
</dbReference>
<dbReference type="PANTHER" id="PTHR45138:SF9">
    <property type="entry name" value="DIGUANYLATE CYCLASE DGCM-RELATED"/>
    <property type="match status" value="1"/>
</dbReference>
<comment type="catalytic activity">
    <reaction evidence="2">
        <text>2 GTP = 3',3'-c-di-GMP + 2 diphosphate</text>
        <dbReference type="Rhea" id="RHEA:24898"/>
        <dbReference type="ChEBI" id="CHEBI:33019"/>
        <dbReference type="ChEBI" id="CHEBI:37565"/>
        <dbReference type="ChEBI" id="CHEBI:58805"/>
        <dbReference type="EC" id="2.7.7.65"/>
    </reaction>
</comment>
<evidence type="ECO:0000256" key="1">
    <source>
        <dbReference type="ARBA" id="ARBA00012528"/>
    </source>
</evidence>
<feature type="transmembrane region" description="Helical" evidence="4">
    <location>
        <begin position="437"/>
        <end position="456"/>
    </location>
</feature>
<dbReference type="Gene3D" id="3.30.70.270">
    <property type="match status" value="1"/>
</dbReference>
<dbReference type="PROSITE" id="PS50887">
    <property type="entry name" value="GGDEF"/>
    <property type="match status" value="1"/>
</dbReference>
<keyword evidence="4" id="KW-0472">Membrane</keyword>
<feature type="repeat" description="TPR" evidence="3">
    <location>
        <begin position="156"/>
        <end position="189"/>
    </location>
</feature>
<accession>A0ABX7M4D7</accession>
<dbReference type="InterPro" id="IPR011990">
    <property type="entry name" value="TPR-like_helical_dom_sf"/>
</dbReference>
<feature type="domain" description="GGDEF" evidence="5">
    <location>
        <begin position="509"/>
        <end position="646"/>
    </location>
</feature>
<reference evidence="6 7" key="1">
    <citation type="submission" date="2021-02" db="EMBL/GenBank/DDBJ databases">
        <title>Niveibacterium changnyeongensis HC41.</title>
        <authorList>
            <person name="Kang M."/>
        </authorList>
    </citation>
    <scope>NUCLEOTIDE SEQUENCE [LARGE SCALE GENOMIC DNA]</scope>
    <source>
        <strain evidence="6 7">HC41</strain>
    </source>
</reference>
<evidence type="ECO:0000256" key="4">
    <source>
        <dbReference type="SAM" id="Phobius"/>
    </source>
</evidence>
<dbReference type="InterPro" id="IPR029787">
    <property type="entry name" value="Nucleotide_cyclase"/>
</dbReference>
<evidence type="ECO:0000256" key="3">
    <source>
        <dbReference type="PROSITE-ProRule" id="PRU00339"/>
    </source>
</evidence>
<dbReference type="Gene3D" id="1.25.40.10">
    <property type="entry name" value="Tetratricopeptide repeat domain"/>
    <property type="match status" value="1"/>
</dbReference>
<protein>
    <recommendedName>
        <fullName evidence="1">diguanylate cyclase</fullName>
        <ecNumber evidence="1">2.7.7.65</ecNumber>
    </recommendedName>
</protein>
<evidence type="ECO:0000259" key="5">
    <source>
        <dbReference type="PROSITE" id="PS50887"/>
    </source>
</evidence>
<dbReference type="InterPro" id="IPR019734">
    <property type="entry name" value="TPR_rpt"/>
</dbReference>
<gene>
    <name evidence="6" type="ORF">JY500_13845</name>
</gene>
<dbReference type="EC" id="2.7.7.65" evidence="1"/>
<dbReference type="EMBL" id="CP071060">
    <property type="protein sequence ID" value="QSI75574.1"/>
    <property type="molecule type" value="Genomic_DNA"/>
</dbReference>
<dbReference type="Pfam" id="PF00990">
    <property type="entry name" value="GGDEF"/>
    <property type="match status" value="1"/>
</dbReference>
<evidence type="ECO:0000313" key="6">
    <source>
        <dbReference type="EMBL" id="QSI75574.1"/>
    </source>
</evidence>
<dbReference type="NCBIfam" id="TIGR00254">
    <property type="entry name" value="GGDEF"/>
    <property type="match status" value="1"/>
</dbReference>
<keyword evidence="3" id="KW-0802">TPR repeat</keyword>
<sequence length="685" mass="75604">MIRQDVANTLLIVVHRALPAYFVGIALLSFSIHIHAEAPTLDALTRIEILANDHPDRALQQLRALESEARKAPMATRAAFLGALGYTQALSGDAEAAQRTSSELEALAGGNREIAAEAMLVRANALFVRGSLDAAAASAKSALESFDAHSPARLRYWARHALGSILFEQARYDQALTHLQEAARIAEDNGWARRRGMVLNSLATLYLNLRQYDRALQAAAEACDIARRGNDTAALANYKLTEANIHSATDTRPAQHMALNESLRLARSVGARATESAALINLSDYYLSSGDYAAAIGHAEQAMPITREFQDWSGEATIQTNIGLARILSGDTASGKPLIETALETYASHGARNDEVAVLREYGDALRKTGQSAAALETLLRERTLSEELLQSEKQRVVLELQARYEADKRDREITLLNRENALKDAQIENHRLARRVWWLLMVVCALAALVVGLLYRRVRSTNRQLEERNEELAIQSSRDPLTGLYNRRYFQQRMAQLDASPADLATNTVRATYLIDIDHFKRINDRRGHPAGDAVLIAVAERLREALREADMIVRWGGEEFLIFVPRIRADQMAELAQRIIHAISGQAVAYNGDLIPVTASIGYAPFPLPPGGIRLPWEREINLIDMALYLAKAHGRSRAYGVARLLTEGDGGIERIEHDLEQAWTNGLVELAITEGPPPVPVD</sequence>
<keyword evidence="4" id="KW-0812">Transmembrane</keyword>
<keyword evidence="4" id="KW-1133">Transmembrane helix</keyword>
<proteinExistence type="predicted"/>
<dbReference type="SMART" id="SM00028">
    <property type="entry name" value="TPR"/>
    <property type="match status" value="5"/>
</dbReference>
<dbReference type="SUPFAM" id="SSF48452">
    <property type="entry name" value="TPR-like"/>
    <property type="match status" value="2"/>
</dbReference>
<dbReference type="Proteomes" id="UP000663570">
    <property type="component" value="Chromosome"/>
</dbReference>
<dbReference type="InterPro" id="IPR000160">
    <property type="entry name" value="GGDEF_dom"/>
</dbReference>
<dbReference type="InterPro" id="IPR050469">
    <property type="entry name" value="Diguanylate_Cyclase"/>
</dbReference>
<dbReference type="SMART" id="SM00267">
    <property type="entry name" value="GGDEF"/>
    <property type="match status" value="1"/>
</dbReference>
<dbReference type="PROSITE" id="PS50005">
    <property type="entry name" value="TPR"/>
    <property type="match status" value="1"/>
</dbReference>
<organism evidence="6 7">
    <name type="scientific">Niveibacterium microcysteis</name>
    <dbReference type="NCBI Taxonomy" id="2811415"/>
    <lineage>
        <taxon>Bacteria</taxon>
        <taxon>Pseudomonadati</taxon>
        <taxon>Pseudomonadota</taxon>
        <taxon>Betaproteobacteria</taxon>
        <taxon>Rhodocyclales</taxon>
        <taxon>Rhodocyclaceae</taxon>
        <taxon>Niveibacterium</taxon>
    </lineage>
</organism>
<evidence type="ECO:0000256" key="2">
    <source>
        <dbReference type="ARBA" id="ARBA00034247"/>
    </source>
</evidence>
<dbReference type="SUPFAM" id="SSF55073">
    <property type="entry name" value="Nucleotide cyclase"/>
    <property type="match status" value="1"/>
</dbReference>
<dbReference type="InterPro" id="IPR043128">
    <property type="entry name" value="Rev_trsase/Diguanyl_cyclase"/>
</dbReference>
<name>A0ABX7M4D7_9RHOO</name>